<dbReference type="InterPro" id="IPR027417">
    <property type="entry name" value="P-loop_NTPase"/>
</dbReference>
<reference evidence="2 3" key="1">
    <citation type="submission" date="2022-06" db="EMBL/GenBank/DDBJ databases">
        <title>Isolation of gut microbiota from human fecal samples.</title>
        <authorList>
            <person name="Pamer E.G."/>
            <person name="Barat B."/>
            <person name="Waligurski E."/>
            <person name="Medina S."/>
            <person name="Paddock L."/>
            <person name="Mostad J."/>
        </authorList>
    </citation>
    <scope>NUCLEOTIDE SEQUENCE [LARGE SCALE GENOMIC DNA]</scope>
    <source>
        <strain evidence="2 3">DFI.9.73</strain>
    </source>
</reference>
<protein>
    <recommendedName>
        <fullName evidence="4">AAA domain-containing protein</fullName>
    </recommendedName>
</protein>
<evidence type="ECO:0000313" key="3">
    <source>
        <dbReference type="Proteomes" id="UP001524473"/>
    </source>
</evidence>
<keyword evidence="3" id="KW-1185">Reference proteome</keyword>
<dbReference type="RefSeq" id="WP_256191686.1">
    <property type="nucleotide sequence ID" value="NZ_JANFZG010000011.1"/>
</dbReference>
<sequence length="601" mass="67647">MAKFYIERIIAHGSGKNDAIVSFGEGLNIIQGFSNTGKTCVVRCIDFIYGSSTKPFEKNTGYNRVSMRIMTPNGAVTFSRAIGRNQIQVVSDNPEIESGTYDIAYKQKQKNPVINGVWLKLIGIEDEPMIPKNIDFVKSHLTWRTLASVFYVTEKHIVRPESVVLPEQRTGDTLLLSALLYLISGRDFAETDAQTKKEIRVARRKAVEEYVNKQLSGISNRKKQLTEQLAVFADVDVEAEIVRIVSEIEETDASITQAVNSSKELLGQILATEEKAAECSVLLSRYQSLKSQYTADIKRLTFIVEGEVEYQSIPHVSKCPFCDGKMTTHNRQSYIEASRGELARIVAQLDGLEAAEADVKAELAQIETELIALRAKREDIESLVSEQLRPKVDNLREMLNNYRSFVRLKHEIDVIDSFSDSWTTDLRELPEESSDTLQYHPKEYFDEAFLSAMDTLAKDILAECNYENLTSARFNLSDFDIEVNGGKKSTNHGKGYCAFLNTVVVLMFRKYFATKAKYNPGLLIIDTPLLGLDQGVDDAAPESMRTALFRYFMNNQTEGQIIVVENLEHIPKLDYAASGATVTTFTKGRFEGRYGFLEGVY</sequence>
<evidence type="ECO:0008006" key="4">
    <source>
        <dbReference type="Google" id="ProtNLM"/>
    </source>
</evidence>
<accession>A0ABT1RXX6</accession>
<evidence type="ECO:0000256" key="1">
    <source>
        <dbReference type="SAM" id="Coils"/>
    </source>
</evidence>
<dbReference type="Proteomes" id="UP001524473">
    <property type="component" value="Unassembled WGS sequence"/>
</dbReference>
<gene>
    <name evidence="2" type="ORF">NE695_05795</name>
</gene>
<comment type="caution">
    <text evidence="2">The sequence shown here is derived from an EMBL/GenBank/DDBJ whole genome shotgun (WGS) entry which is preliminary data.</text>
</comment>
<organism evidence="2 3">
    <name type="scientific">Neglectibacter timonensis</name>
    <dbReference type="NCBI Taxonomy" id="1776382"/>
    <lineage>
        <taxon>Bacteria</taxon>
        <taxon>Bacillati</taxon>
        <taxon>Bacillota</taxon>
        <taxon>Clostridia</taxon>
        <taxon>Eubacteriales</taxon>
        <taxon>Oscillospiraceae</taxon>
        <taxon>Neglectibacter</taxon>
    </lineage>
</organism>
<proteinExistence type="predicted"/>
<evidence type="ECO:0000313" key="2">
    <source>
        <dbReference type="EMBL" id="MCQ4839428.1"/>
    </source>
</evidence>
<keyword evidence="1" id="KW-0175">Coiled coil</keyword>
<feature type="coiled-coil region" evidence="1">
    <location>
        <begin position="335"/>
        <end position="383"/>
    </location>
</feature>
<name>A0ABT1RXX6_9FIRM</name>
<dbReference type="Gene3D" id="3.40.50.300">
    <property type="entry name" value="P-loop containing nucleotide triphosphate hydrolases"/>
    <property type="match status" value="1"/>
</dbReference>
<dbReference type="EMBL" id="JANFZH010000010">
    <property type="protein sequence ID" value="MCQ4839428.1"/>
    <property type="molecule type" value="Genomic_DNA"/>
</dbReference>